<dbReference type="CDD" id="cd17511">
    <property type="entry name" value="YbjN_AmyR-like"/>
    <property type="match status" value="1"/>
</dbReference>
<name>A0A5B8LRW3_9HYPH</name>
<accession>A0A5B8LRW3</accession>
<keyword evidence="3" id="KW-1185">Reference proteome</keyword>
<dbReference type="AlphaFoldDB" id="A0A5B8LRW3"/>
<keyword evidence="1" id="KW-0732">Signal</keyword>
<dbReference type="KEGG" id="dea:FPZ08_06760"/>
<dbReference type="InterPro" id="IPR019660">
    <property type="entry name" value="Put_sensory_transdc_reg_YbjN"/>
</dbReference>
<dbReference type="EMBL" id="CP042304">
    <property type="protein sequence ID" value="QDZ10475.1"/>
    <property type="molecule type" value="Genomic_DNA"/>
</dbReference>
<evidence type="ECO:0000313" key="3">
    <source>
        <dbReference type="Proteomes" id="UP000315364"/>
    </source>
</evidence>
<evidence type="ECO:0000256" key="1">
    <source>
        <dbReference type="SAM" id="SignalP"/>
    </source>
</evidence>
<dbReference type="OrthoDB" id="33037at2"/>
<organism evidence="2 3">
    <name type="scientific">Devosia ginsengisoli</name>
    <dbReference type="NCBI Taxonomy" id="400770"/>
    <lineage>
        <taxon>Bacteria</taxon>
        <taxon>Pseudomonadati</taxon>
        <taxon>Pseudomonadota</taxon>
        <taxon>Alphaproteobacteria</taxon>
        <taxon>Hyphomicrobiales</taxon>
        <taxon>Devosiaceae</taxon>
        <taxon>Devosia</taxon>
    </lineage>
</organism>
<protein>
    <submittedName>
        <fullName evidence="2">YbjN domain-containing protein</fullName>
    </submittedName>
</protein>
<reference evidence="2 3" key="1">
    <citation type="submission" date="2019-07" db="EMBL/GenBank/DDBJ databases">
        <title>Full genome sequence of Devosia sp. Gsoil 520.</title>
        <authorList>
            <person name="Im W.-T."/>
        </authorList>
    </citation>
    <scope>NUCLEOTIDE SEQUENCE [LARGE SCALE GENOMIC DNA]</scope>
    <source>
        <strain evidence="2 3">Gsoil 520</strain>
    </source>
</reference>
<gene>
    <name evidence="2" type="ORF">FPZ08_06760</name>
</gene>
<sequence>MRMKLSSMIAGTALALTLTASASAQTLLTGADTNEILNAARGYGAATLTTQSNGDPQITGKIEGITYQVYFRNCTNNEDCEDLNFYLGFLDIKPTLEEINDWNYNKRFSRAYIDQDDDACVEMDLDMVEGVTAEYLDSQFSLWAMVLKQFAEHVGYN</sequence>
<evidence type="ECO:0000313" key="2">
    <source>
        <dbReference type="EMBL" id="QDZ10475.1"/>
    </source>
</evidence>
<feature type="chain" id="PRO_5023052017" evidence="1">
    <location>
        <begin position="25"/>
        <end position="157"/>
    </location>
</feature>
<dbReference type="Pfam" id="PF10722">
    <property type="entry name" value="YbjN"/>
    <property type="match status" value="1"/>
</dbReference>
<feature type="signal peptide" evidence="1">
    <location>
        <begin position="1"/>
        <end position="24"/>
    </location>
</feature>
<proteinExistence type="predicted"/>
<dbReference type="Proteomes" id="UP000315364">
    <property type="component" value="Chromosome"/>
</dbReference>